<protein>
    <submittedName>
        <fullName evidence="2">Glycoside hydrolase family 18 protein</fullName>
    </submittedName>
</protein>
<gene>
    <name evidence="2" type="ORF">CSOJ01_12807</name>
</gene>
<dbReference type="Proteomes" id="UP000652219">
    <property type="component" value="Unassembled WGS sequence"/>
</dbReference>
<accession>A0A8H6ITV7</accession>
<evidence type="ECO:0000256" key="1">
    <source>
        <dbReference type="SAM" id="MobiDB-lite"/>
    </source>
</evidence>
<sequence>MVFDWTGGLRDNPCWPIDMATGDPGYAILTDDKWYDGPWIPAADKAQRPQYRLAPSEASFNAAVRRKFAREFPDETFPGDGIWPWPLPLKRSLDGGDEGLQRLTPLMDGGFALRGANSSRRLTDEERRSIEEELGKDANNVVECDDPSGGKEIKAFGRGGVVIPVVAATTLATVPSTNLDARPTEVPGEPPRQTTAYTDAERAERAETTVDVPVETGRHRHRHRHHRHHGHHRHHHSVRTKSDSRRAGGQ</sequence>
<feature type="compositionally biased region" description="Basic residues" evidence="1">
    <location>
        <begin position="218"/>
        <end position="239"/>
    </location>
</feature>
<reference evidence="2 3" key="1">
    <citation type="journal article" date="2020" name="Phytopathology">
        <title>Genome Sequence Resources of Colletotrichum truncatum, C. plurivorum, C. musicola, and C. sojae: Four Species Pathogenic to Soybean (Glycine max).</title>
        <authorList>
            <person name="Rogerio F."/>
            <person name="Boufleur T.R."/>
            <person name="Ciampi-Guillardi M."/>
            <person name="Sukno S.A."/>
            <person name="Thon M.R."/>
            <person name="Massola Junior N.S."/>
            <person name="Baroncelli R."/>
        </authorList>
    </citation>
    <scope>NUCLEOTIDE SEQUENCE [LARGE SCALE GENOMIC DNA]</scope>
    <source>
        <strain evidence="2 3">LFN0009</strain>
    </source>
</reference>
<keyword evidence="2" id="KW-0378">Hydrolase</keyword>
<dbReference type="GO" id="GO:0016787">
    <property type="term" value="F:hydrolase activity"/>
    <property type="evidence" value="ECO:0007669"/>
    <property type="project" value="UniProtKB-KW"/>
</dbReference>
<name>A0A8H6ITV7_9PEZI</name>
<keyword evidence="3" id="KW-1185">Reference proteome</keyword>
<feature type="compositionally biased region" description="Basic and acidic residues" evidence="1">
    <location>
        <begin position="240"/>
        <end position="250"/>
    </location>
</feature>
<proteinExistence type="predicted"/>
<organism evidence="2 3">
    <name type="scientific">Colletotrichum sojae</name>
    <dbReference type="NCBI Taxonomy" id="2175907"/>
    <lineage>
        <taxon>Eukaryota</taxon>
        <taxon>Fungi</taxon>
        <taxon>Dikarya</taxon>
        <taxon>Ascomycota</taxon>
        <taxon>Pezizomycotina</taxon>
        <taxon>Sordariomycetes</taxon>
        <taxon>Hypocreomycetidae</taxon>
        <taxon>Glomerellales</taxon>
        <taxon>Glomerellaceae</taxon>
        <taxon>Colletotrichum</taxon>
        <taxon>Colletotrichum orchidearum species complex</taxon>
    </lineage>
</organism>
<evidence type="ECO:0000313" key="2">
    <source>
        <dbReference type="EMBL" id="KAF6798122.1"/>
    </source>
</evidence>
<dbReference type="EMBL" id="WIGN01000343">
    <property type="protein sequence ID" value="KAF6798122.1"/>
    <property type="molecule type" value="Genomic_DNA"/>
</dbReference>
<dbReference type="AlphaFoldDB" id="A0A8H6ITV7"/>
<comment type="caution">
    <text evidence="2">The sequence shown here is derived from an EMBL/GenBank/DDBJ whole genome shotgun (WGS) entry which is preliminary data.</text>
</comment>
<feature type="compositionally biased region" description="Basic and acidic residues" evidence="1">
    <location>
        <begin position="199"/>
        <end position="208"/>
    </location>
</feature>
<evidence type="ECO:0000313" key="3">
    <source>
        <dbReference type="Proteomes" id="UP000652219"/>
    </source>
</evidence>
<feature type="region of interest" description="Disordered" evidence="1">
    <location>
        <begin position="176"/>
        <end position="250"/>
    </location>
</feature>